<dbReference type="EMBL" id="CP124616">
    <property type="protein sequence ID" value="WGW02595.1"/>
    <property type="molecule type" value="Genomic_DNA"/>
</dbReference>
<reference evidence="1 2" key="1">
    <citation type="submission" date="2023-05" db="EMBL/GenBank/DDBJ databases">
        <title>YMD87, complete Genome.</title>
        <authorList>
            <person name="Zhang J."/>
            <person name="Xu X."/>
        </authorList>
    </citation>
    <scope>NUCLEOTIDE SEQUENCE [LARGE SCALE GENOMIC DNA]</scope>
    <source>
        <strain evidence="1 2">YMD87</strain>
    </source>
</reference>
<dbReference type="Gene3D" id="3.30.70.2060">
    <property type="match status" value="1"/>
</dbReference>
<sequence length="188" mass="19942">MKALSFLLIVLALGACKKDVAQDTAPVPLTAGAVGHYCQMDLLEHAGPKAQAHLGGLPGAPLFFSQVRDVVAYMRMPEQSHEIVAVWVNDMGAPHATWQEPGQANWIAAQDAVYVVGARVLGGMGAPELVPFADPSAAARFATANGGQVMRLDQIPDSAVLAPVELTAETDDTTFQDRLRVLSRELGE</sequence>
<dbReference type="InterPro" id="IPR008719">
    <property type="entry name" value="N2O_reductase_NosL"/>
</dbReference>
<proteinExistence type="predicted"/>
<evidence type="ECO:0000313" key="1">
    <source>
        <dbReference type="EMBL" id="WGW02595.1"/>
    </source>
</evidence>
<gene>
    <name evidence="1" type="ORF">QF118_11650</name>
</gene>
<dbReference type="Gene3D" id="3.30.70.2050">
    <property type="match status" value="1"/>
</dbReference>
<dbReference type="Proteomes" id="UP001241605">
    <property type="component" value="Chromosome"/>
</dbReference>
<protein>
    <submittedName>
        <fullName evidence="1">Nitrous oxide reductase accessory protein NosL</fullName>
    </submittedName>
</protein>
<dbReference type="Pfam" id="PF05573">
    <property type="entry name" value="NosL"/>
    <property type="match status" value="1"/>
</dbReference>
<dbReference type="PROSITE" id="PS51257">
    <property type="entry name" value="PROKAR_LIPOPROTEIN"/>
    <property type="match status" value="1"/>
</dbReference>
<dbReference type="RefSeq" id="WP_282299227.1">
    <property type="nucleotide sequence ID" value="NZ_CP124616.1"/>
</dbReference>
<keyword evidence="2" id="KW-1185">Reference proteome</keyword>
<dbReference type="PANTHER" id="PTHR41247:SF1">
    <property type="entry name" value="HTH-TYPE TRANSCRIPTIONAL REPRESSOR YCNK"/>
    <property type="match status" value="1"/>
</dbReference>
<evidence type="ECO:0000313" key="2">
    <source>
        <dbReference type="Proteomes" id="UP001241605"/>
    </source>
</evidence>
<organism evidence="1 2">
    <name type="scientific">Tropicibacter oceani</name>
    <dbReference type="NCBI Taxonomy" id="3058420"/>
    <lineage>
        <taxon>Bacteria</taxon>
        <taxon>Pseudomonadati</taxon>
        <taxon>Pseudomonadota</taxon>
        <taxon>Alphaproteobacteria</taxon>
        <taxon>Rhodobacterales</taxon>
        <taxon>Roseobacteraceae</taxon>
        <taxon>Tropicibacter</taxon>
    </lineage>
</organism>
<dbReference type="SUPFAM" id="SSF160387">
    <property type="entry name" value="NosL/MerB-like"/>
    <property type="match status" value="1"/>
</dbReference>
<accession>A0ABY8QDF1</accession>
<dbReference type="PANTHER" id="PTHR41247">
    <property type="entry name" value="HTH-TYPE TRANSCRIPTIONAL REPRESSOR YCNK"/>
    <property type="match status" value="1"/>
</dbReference>
<name>A0ABY8QDF1_9RHOB</name>